<dbReference type="PROSITE" id="PS51186">
    <property type="entry name" value="GNAT"/>
    <property type="match status" value="1"/>
</dbReference>
<protein>
    <submittedName>
        <fullName evidence="4">GNAT family N-acetyltransferase</fullName>
    </submittedName>
</protein>
<name>A0A9D2LX14_9FIRM</name>
<evidence type="ECO:0000256" key="1">
    <source>
        <dbReference type="ARBA" id="ARBA00022679"/>
    </source>
</evidence>
<dbReference type="SUPFAM" id="SSF55729">
    <property type="entry name" value="Acyl-CoA N-acyltransferases (Nat)"/>
    <property type="match status" value="1"/>
</dbReference>
<reference evidence="4" key="2">
    <citation type="submission" date="2021-04" db="EMBL/GenBank/DDBJ databases">
        <authorList>
            <person name="Gilroy R."/>
        </authorList>
    </citation>
    <scope>NUCLEOTIDE SEQUENCE</scope>
    <source>
        <strain evidence="4">ChiBcolR8-3208</strain>
    </source>
</reference>
<dbReference type="Pfam" id="PF00583">
    <property type="entry name" value="Acetyltransf_1"/>
    <property type="match status" value="1"/>
</dbReference>
<keyword evidence="2" id="KW-0012">Acyltransferase</keyword>
<dbReference type="InterPro" id="IPR000182">
    <property type="entry name" value="GNAT_dom"/>
</dbReference>
<dbReference type="Gene3D" id="3.40.630.30">
    <property type="match status" value="1"/>
</dbReference>
<dbReference type="CDD" id="cd04301">
    <property type="entry name" value="NAT_SF"/>
    <property type="match status" value="1"/>
</dbReference>
<dbReference type="Proteomes" id="UP000824214">
    <property type="component" value="Unassembled WGS sequence"/>
</dbReference>
<feature type="domain" description="N-acetyltransferase" evidence="3">
    <location>
        <begin position="3"/>
        <end position="150"/>
    </location>
</feature>
<evidence type="ECO:0000313" key="4">
    <source>
        <dbReference type="EMBL" id="HJB37087.1"/>
    </source>
</evidence>
<evidence type="ECO:0000256" key="2">
    <source>
        <dbReference type="ARBA" id="ARBA00023315"/>
    </source>
</evidence>
<dbReference type="GO" id="GO:0016747">
    <property type="term" value="F:acyltransferase activity, transferring groups other than amino-acyl groups"/>
    <property type="evidence" value="ECO:0007669"/>
    <property type="project" value="InterPro"/>
</dbReference>
<dbReference type="InterPro" id="IPR050832">
    <property type="entry name" value="Bact_Acetyltransf"/>
</dbReference>
<dbReference type="AlphaFoldDB" id="A0A9D2LX14"/>
<dbReference type="InterPro" id="IPR016181">
    <property type="entry name" value="Acyl_CoA_acyltransferase"/>
</dbReference>
<dbReference type="PANTHER" id="PTHR43877">
    <property type="entry name" value="AMINOALKYLPHOSPHONATE N-ACETYLTRANSFERASE-RELATED-RELATED"/>
    <property type="match status" value="1"/>
</dbReference>
<organism evidence="4 5">
    <name type="scientific">Candidatus Acutalibacter ornithocaccae</name>
    <dbReference type="NCBI Taxonomy" id="2838416"/>
    <lineage>
        <taxon>Bacteria</taxon>
        <taxon>Bacillati</taxon>
        <taxon>Bacillota</taxon>
        <taxon>Clostridia</taxon>
        <taxon>Eubacteriales</taxon>
        <taxon>Acutalibacteraceae</taxon>
        <taxon>Acutalibacter</taxon>
    </lineage>
</organism>
<keyword evidence="1" id="KW-0808">Transferase</keyword>
<comment type="caution">
    <text evidence="4">The sequence shown here is derived from an EMBL/GenBank/DDBJ whole genome shotgun (WGS) entry which is preliminary data.</text>
</comment>
<sequence length="150" mass="16455">MDTVLRVATAGDEAAIRRLFVEMLRTIFHTQEVEGYPAGYVGRFFTGGEDEIFVAEQAGAVVGFLSLESHREGAPPFLYLDDFSVTAACRGQGIGSRLLDMAEEYAAALGLGEIHLHVERDNHGARRLYQRRGFGVLAEQGARLLLGKKL</sequence>
<proteinExistence type="predicted"/>
<evidence type="ECO:0000259" key="3">
    <source>
        <dbReference type="PROSITE" id="PS51186"/>
    </source>
</evidence>
<gene>
    <name evidence="4" type="ORF">H9942_03335</name>
</gene>
<evidence type="ECO:0000313" key="5">
    <source>
        <dbReference type="Proteomes" id="UP000824214"/>
    </source>
</evidence>
<accession>A0A9D2LX14</accession>
<dbReference type="EMBL" id="DWXZ01000059">
    <property type="protein sequence ID" value="HJB37087.1"/>
    <property type="molecule type" value="Genomic_DNA"/>
</dbReference>
<reference evidence="4" key="1">
    <citation type="journal article" date="2021" name="PeerJ">
        <title>Extensive microbial diversity within the chicken gut microbiome revealed by metagenomics and culture.</title>
        <authorList>
            <person name="Gilroy R."/>
            <person name="Ravi A."/>
            <person name="Getino M."/>
            <person name="Pursley I."/>
            <person name="Horton D.L."/>
            <person name="Alikhan N.F."/>
            <person name="Baker D."/>
            <person name="Gharbi K."/>
            <person name="Hall N."/>
            <person name="Watson M."/>
            <person name="Adriaenssens E.M."/>
            <person name="Foster-Nyarko E."/>
            <person name="Jarju S."/>
            <person name="Secka A."/>
            <person name="Antonio M."/>
            <person name="Oren A."/>
            <person name="Chaudhuri R.R."/>
            <person name="La Ragione R."/>
            <person name="Hildebrand F."/>
            <person name="Pallen M.J."/>
        </authorList>
    </citation>
    <scope>NUCLEOTIDE SEQUENCE</scope>
    <source>
        <strain evidence="4">ChiBcolR8-3208</strain>
    </source>
</reference>